<dbReference type="Pfam" id="PF13692">
    <property type="entry name" value="Glyco_trans_1_4"/>
    <property type="match status" value="1"/>
</dbReference>
<evidence type="ECO:0000313" key="2">
    <source>
        <dbReference type="Proteomes" id="UP000784128"/>
    </source>
</evidence>
<reference evidence="1 2" key="1">
    <citation type="submission" date="2021-05" db="EMBL/GenBank/DDBJ databases">
        <title>The draft genome of Geobacter chapellei DSM 13688.</title>
        <authorList>
            <person name="Xu Z."/>
            <person name="Masuda Y."/>
            <person name="Itoh H."/>
            <person name="Senoo K."/>
        </authorList>
    </citation>
    <scope>NUCLEOTIDE SEQUENCE [LARGE SCALE GENOMIC DNA]</scope>
    <source>
        <strain evidence="1 2">DSM 13688</strain>
    </source>
</reference>
<dbReference type="Gene3D" id="3.40.50.2000">
    <property type="entry name" value="Glycogen Phosphorylase B"/>
    <property type="match status" value="2"/>
</dbReference>
<protein>
    <submittedName>
        <fullName evidence="1">Glycosyltransferase family 4 protein</fullName>
    </submittedName>
</protein>
<sequence length="355" mass="40005">MKILLLTRYGQLGASSRMRFLLYVPSLEGAGIECSVAPLFDDNQLAERYRKKRYGFSSLVQSYVRRLLMLFKKRYFDLVWIEKEALPWLPAWFERWFLSDVPYVLDYDDAIFHNYDLHSSPVVRHFFSNRIDHLMADARLVVAGNSYLAQRAREVGAKVEIVPTLIDLDRYSAKNISSDEVDLLKIVWVGSPSTIRYLKLLYKPLVELSRQFVFKLRVIGADTFAIEGVNVECVPWSEATEAASIRECDVGVMPLLDSPWERGKCGYKLIQYMACGLPVVASPVGVNSEIVNNGQNGYLADTDGAWVDALGALLGDAVLRQQMGAAGRKRVEDDYCIQQVAPRMIGLLRAAGEGC</sequence>
<evidence type="ECO:0000313" key="1">
    <source>
        <dbReference type="EMBL" id="MBT1070605.1"/>
    </source>
</evidence>
<dbReference type="Proteomes" id="UP000784128">
    <property type="component" value="Unassembled WGS sequence"/>
</dbReference>
<organism evidence="1 2">
    <name type="scientific">Pelotalea chapellei</name>
    <dbReference type="NCBI Taxonomy" id="44671"/>
    <lineage>
        <taxon>Bacteria</taxon>
        <taxon>Pseudomonadati</taxon>
        <taxon>Thermodesulfobacteriota</taxon>
        <taxon>Desulfuromonadia</taxon>
        <taxon>Geobacterales</taxon>
        <taxon>Geobacteraceae</taxon>
        <taxon>Pelotalea</taxon>
    </lineage>
</organism>
<dbReference type="PANTHER" id="PTHR12526">
    <property type="entry name" value="GLYCOSYLTRANSFERASE"/>
    <property type="match status" value="1"/>
</dbReference>
<dbReference type="CDD" id="cd03801">
    <property type="entry name" value="GT4_PimA-like"/>
    <property type="match status" value="1"/>
</dbReference>
<accession>A0ABS5U4K9</accession>
<dbReference type="RefSeq" id="WP_214296323.1">
    <property type="nucleotide sequence ID" value="NZ_JAHDYS010000002.1"/>
</dbReference>
<name>A0ABS5U4K9_9BACT</name>
<gene>
    <name evidence="1" type="ORF">KJB30_02290</name>
</gene>
<proteinExistence type="predicted"/>
<dbReference type="SUPFAM" id="SSF53756">
    <property type="entry name" value="UDP-Glycosyltransferase/glycogen phosphorylase"/>
    <property type="match status" value="1"/>
</dbReference>
<keyword evidence="2" id="KW-1185">Reference proteome</keyword>
<dbReference type="EMBL" id="JAHDYS010000002">
    <property type="protein sequence ID" value="MBT1070605.1"/>
    <property type="molecule type" value="Genomic_DNA"/>
</dbReference>
<comment type="caution">
    <text evidence="1">The sequence shown here is derived from an EMBL/GenBank/DDBJ whole genome shotgun (WGS) entry which is preliminary data.</text>
</comment>